<keyword evidence="4 6" id="KW-1133">Transmembrane helix</keyword>
<evidence type="ECO:0000256" key="2">
    <source>
        <dbReference type="ARBA" id="ARBA00022448"/>
    </source>
</evidence>
<feature type="transmembrane region" description="Helical" evidence="6">
    <location>
        <begin position="232"/>
        <end position="251"/>
    </location>
</feature>
<proteinExistence type="predicted"/>
<evidence type="ECO:0000256" key="5">
    <source>
        <dbReference type="ARBA" id="ARBA00023136"/>
    </source>
</evidence>
<dbReference type="PIRSF" id="PIRSF006060">
    <property type="entry name" value="AA_transporter"/>
    <property type="match status" value="1"/>
</dbReference>
<comment type="caution">
    <text evidence="7">The sequence shown here is derived from an EMBL/GenBank/DDBJ whole genome shotgun (WGS) entry which is preliminary data.</text>
</comment>
<feature type="transmembrane region" description="Helical" evidence="6">
    <location>
        <begin position="112"/>
        <end position="138"/>
    </location>
</feature>
<protein>
    <recommendedName>
        <fullName evidence="9">Amino acid permease</fullName>
    </recommendedName>
</protein>
<evidence type="ECO:0000256" key="6">
    <source>
        <dbReference type="SAM" id="Phobius"/>
    </source>
</evidence>
<reference evidence="7" key="1">
    <citation type="submission" date="2020-05" db="EMBL/GenBank/DDBJ databases">
        <title>Phylogenomic resolution of chytrid fungi.</title>
        <authorList>
            <person name="Stajich J.E."/>
            <person name="Amses K."/>
            <person name="Simmons R."/>
            <person name="Seto K."/>
            <person name="Myers J."/>
            <person name="Bonds A."/>
            <person name="Quandt C.A."/>
            <person name="Barry K."/>
            <person name="Liu P."/>
            <person name="Grigoriev I."/>
            <person name="Longcore J.E."/>
            <person name="James T.Y."/>
        </authorList>
    </citation>
    <scope>NUCLEOTIDE SEQUENCE</scope>
    <source>
        <strain evidence="7">JEL0476</strain>
    </source>
</reference>
<evidence type="ECO:0000313" key="7">
    <source>
        <dbReference type="EMBL" id="KAJ3213058.1"/>
    </source>
</evidence>
<feature type="transmembrane region" description="Helical" evidence="6">
    <location>
        <begin position="375"/>
        <end position="396"/>
    </location>
</feature>
<dbReference type="Gene3D" id="1.20.1740.10">
    <property type="entry name" value="Amino acid/polyamine transporter I"/>
    <property type="match status" value="1"/>
</dbReference>
<evidence type="ECO:0000313" key="8">
    <source>
        <dbReference type="Proteomes" id="UP001211065"/>
    </source>
</evidence>
<keyword evidence="3 6" id="KW-0812">Transmembrane</keyword>
<dbReference type="InterPro" id="IPR002293">
    <property type="entry name" value="AA/rel_permease1"/>
</dbReference>
<organism evidence="7 8">
    <name type="scientific">Clydaea vesicula</name>
    <dbReference type="NCBI Taxonomy" id="447962"/>
    <lineage>
        <taxon>Eukaryota</taxon>
        <taxon>Fungi</taxon>
        <taxon>Fungi incertae sedis</taxon>
        <taxon>Chytridiomycota</taxon>
        <taxon>Chytridiomycota incertae sedis</taxon>
        <taxon>Chytridiomycetes</taxon>
        <taxon>Lobulomycetales</taxon>
        <taxon>Lobulomycetaceae</taxon>
        <taxon>Clydaea</taxon>
    </lineage>
</organism>
<dbReference type="EMBL" id="JADGJW010000751">
    <property type="protein sequence ID" value="KAJ3213058.1"/>
    <property type="molecule type" value="Genomic_DNA"/>
</dbReference>
<keyword evidence="5 6" id="KW-0472">Membrane</keyword>
<feature type="transmembrane region" description="Helical" evidence="6">
    <location>
        <begin position="448"/>
        <end position="467"/>
    </location>
</feature>
<keyword evidence="2" id="KW-0813">Transport</keyword>
<evidence type="ECO:0008006" key="9">
    <source>
        <dbReference type="Google" id="ProtNLM"/>
    </source>
</evidence>
<dbReference type="GO" id="GO:0016020">
    <property type="term" value="C:membrane"/>
    <property type="evidence" value="ECO:0007669"/>
    <property type="project" value="UniProtKB-SubCell"/>
</dbReference>
<dbReference type="Proteomes" id="UP001211065">
    <property type="component" value="Unassembled WGS sequence"/>
</dbReference>
<feature type="transmembrane region" description="Helical" evidence="6">
    <location>
        <begin position="191"/>
        <end position="211"/>
    </location>
</feature>
<feature type="transmembrane region" description="Helical" evidence="6">
    <location>
        <begin position="417"/>
        <end position="436"/>
    </location>
</feature>
<feature type="transmembrane region" description="Helical" evidence="6">
    <location>
        <begin position="55"/>
        <end position="75"/>
    </location>
</feature>
<evidence type="ECO:0000256" key="3">
    <source>
        <dbReference type="ARBA" id="ARBA00022692"/>
    </source>
</evidence>
<dbReference type="Pfam" id="PF13520">
    <property type="entry name" value="AA_permease_2"/>
    <property type="match status" value="2"/>
</dbReference>
<feature type="transmembrane region" description="Helical" evidence="6">
    <location>
        <begin position="27"/>
        <end position="48"/>
    </location>
</feature>
<comment type="subcellular location">
    <subcellularLocation>
        <location evidence="1">Membrane</location>
        <topology evidence="1">Multi-pass membrane protein</topology>
    </subcellularLocation>
</comment>
<dbReference type="AlphaFoldDB" id="A0AAD5TWW6"/>
<name>A0AAD5TWW6_9FUNG</name>
<accession>A0AAD5TWW6</accession>
<dbReference type="PANTHER" id="PTHR45649">
    <property type="entry name" value="AMINO-ACID PERMEASE BAT1"/>
    <property type="match status" value="1"/>
</dbReference>
<feature type="transmembrane region" description="Helical" evidence="6">
    <location>
        <begin position="159"/>
        <end position="185"/>
    </location>
</feature>
<sequence length="479" mass="52436">MSSDAEKLAALGYKQELKREMTSFQNFGVSFSIISILTGISSLFSYGLNTGGFAVMIYGWIFIGIMSFFVGLAMAEITSTYPTTGGLYWWSAKLGGKKYGPFWSWVTGWFNLLGQVAVTAGILYACAQFIVTVISFYVEPNSEYFNWFVPTENWRPYPYTVGLIYLCLLVLSGLLNTFGVHLLAYLNNISVWWHIIGTLVIIISVLSGSSTKQSAKDVFTLFNDNTGATTEGGLSPVYVVIIGLLMSQYTFTGYDASAHMTEETKNATIAGPAGIQDYKKTAQNGVSQIFLDALGVHGATILMIIVAVAMFLAGLFSITSNSRMMYAFSRDGALPGSTYWHIIDKKKGVPIRTIWLSVILSFLITLPSIANSSAFAAVTSIATIGLYISYGIPILLRHTSGSAEFKQGDFNLGKFSKVVGVIAIFWICFVTVLFVLPQSYPVNSKNLNYSSIMVGIVFFGSVFSWIFSASKWFNGPVVN</sequence>
<feature type="non-terminal residue" evidence="7">
    <location>
        <position position="1"/>
    </location>
</feature>
<dbReference type="PANTHER" id="PTHR45649:SF26">
    <property type="entry name" value="OS04G0435100 PROTEIN"/>
    <property type="match status" value="1"/>
</dbReference>
<keyword evidence="8" id="KW-1185">Reference proteome</keyword>
<dbReference type="GO" id="GO:0022857">
    <property type="term" value="F:transmembrane transporter activity"/>
    <property type="evidence" value="ECO:0007669"/>
    <property type="project" value="InterPro"/>
</dbReference>
<feature type="transmembrane region" description="Helical" evidence="6">
    <location>
        <begin position="294"/>
        <end position="316"/>
    </location>
</feature>
<evidence type="ECO:0000256" key="4">
    <source>
        <dbReference type="ARBA" id="ARBA00022989"/>
    </source>
</evidence>
<feature type="transmembrane region" description="Helical" evidence="6">
    <location>
        <begin position="349"/>
        <end position="369"/>
    </location>
</feature>
<evidence type="ECO:0000256" key="1">
    <source>
        <dbReference type="ARBA" id="ARBA00004141"/>
    </source>
</evidence>
<gene>
    <name evidence="7" type="ORF">HK099_007608</name>
</gene>